<sequence>MALSEIFYRGEIAADLAVWDGMDASSIHARAYLNTYRVEGNAEMWELVAVVFYAILQYLHGLGTRHSIGVVNSIWQSIHEDTVPDKPLDWEKMGGLPDVVGDELFSHPDVLQTPFETLQLDKIHAGTYHQVWLVDRIMREGVLWYGEYNRSTLHNSQARSEPEPELPAESPVDGNRENPRESHESHNSNASEGEDSKTKIPNTIIGRQHMRRSFATLISLYKGAGSTGTAFPEMMASGNLTAFAMAVAWGTLDPEADDARVDRLVSVFDVDGPCTVATPFNPDWEVLPHPACRSMSVCWVVEPIQDGDVVAAEENSAQSMSRGGGGRKGKEPERLGIISESCSESADGRSEASSSGEKPTFRVLNKVRGMWEIMDMAWQEYWFT</sequence>
<feature type="region of interest" description="Disordered" evidence="1">
    <location>
        <begin position="154"/>
        <end position="205"/>
    </location>
</feature>
<organism evidence="2 3">
    <name type="scientific">Apiospora kogelbergensis</name>
    <dbReference type="NCBI Taxonomy" id="1337665"/>
    <lineage>
        <taxon>Eukaryota</taxon>
        <taxon>Fungi</taxon>
        <taxon>Dikarya</taxon>
        <taxon>Ascomycota</taxon>
        <taxon>Pezizomycotina</taxon>
        <taxon>Sordariomycetes</taxon>
        <taxon>Xylariomycetidae</taxon>
        <taxon>Amphisphaeriales</taxon>
        <taxon>Apiosporaceae</taxon>
        <taxon>Apiospora</taxon>
    </lineage>
</organism>
<proteinExistence type="predicted"/>
<dbReference type="Proteomes" id="UP001392437">
    <property type="component" value="Unassembled WGS sequence"/>
</dbReference>
<evidence type="ECO:0000313" key="2">
    <source>
        <dbReference type="EMBL" id="KAK8106472.1"/>
    </source>
</evidence>
<accession>A0AAW0QKF4</accession>
<feature type="compositionally biased region" description="Basic and acidic residues" evidence="1">
    <location>
        <begin position="174"/>
        <end position="186"/>
    </location>
</feature>
<name>A0AAW0QKF4_9PEZI</name>
<evidence type="ECO:0000313" key="3">
    <source>
        <dbReference type="Proteomes" id="UP001392437"/>
    </source>
</evidence>
<comment type="caution">
    <text evidence="2">The sequence shown here is derived from an EMBL/GenBank/DDBJ whole genome shotgun (WGS) entry which is preliminary data.</text>
</comment>
<reference evidence="2 3" key="1">
    <citation type="submission" date="2023-01" db="EMBL/GenBank/DDBJ databases">
        <title>Analysis of 21 Apiospora genomes using comparative genomics revels a genus with tremendous synthesis potential of carbohydrate active enzymes and secondary metabolites.</title>
        <authorList>
            <person name="Sorensen T."/>
        </authorList>
    </citation>
    <scope>NUCLEOTIDE SEQUENCE [LARGE SCALE GENOMIC DNA]</scope>
    <source>
        <strain evidence="2 3">CBS 117206</strain>
    </source>
</reference>
<protein>
    <submittedName>
        <fullName evidence="2">Uncharacterized protein</fullName>
    </submittedName>
</protein>
<dbReference type="EMBL" id="JAQQWP010000008">
    <property type="protein sequence ID" value="KAK8106472.1"/>
    <property type="molecule type" value="Genomic_DNA"/>
</dbReference>
<feature type="region of interest" description="Disordered" evidence="1">
    <location>
        <begin position="314"/>
        <end position="334"/>
    </location>
</feature>
<keyword evidence="3" id="KW-1185">Reference proteome</keyword>
<evidence type="ECO:0000256" key="1">
    <source>
        <dbReference type="SAM" id="MobiDB-lite"/>
    </source>
</evidence>
<feature type="region of interest" description="Disordered" evidence="1">
    <location>
        <begin position="339"/>
        <end position="358"/>
    </location>
</feature>
<dbReference type="AlphaFoldDB" id="A0AAW0QKF4"/>
<gene>
    <name evidence="2" type="ORF">PG999_009831</name>
</gene>